<organism evidence="2 3">
    <name type="scientific">Faecalibacterium prausnitzii</name>
    <dbReference type="NCBI Taxonomy" id="853"/>
    <lineage>
        <taxon>Bacteria</taxon>
        <taxon>Bacillati</taxon>
        <taxon>Bacillota</taxon>
        <taxon>Clostridia</taxon>
        <taxon>Eubacteriales</taxon>
        <taxon>Oscillospiraceae</taxon>
        <taxon>Faecalibacterium</taxon>
    </lineage>
</organism>
<feature type="transmembrane region" description="Helical" evidence="1">
    <location>
        <begin position="29"/>
        <end position="47"/>
    </location>
</feature>
<evidence type="ECO:0000313" key="3">
    <source>
        <dbReference type="Proteomes" id="UP000220157"/>
    </source>
</evidence>
<protein>
    <submittedName>
        <fullName evidence="2">Uncharacterized protein</fullName>
    </submittedName>
</protein>
<reference evidence="2 3" key="1">
    <citation type="journal article" date="2017" name="Front. Microbiol.">
        <title>New Insights into the Diversity of the Genus Faecalibacterium.</title>
        <authorList>
            <person name="Benevides L."/>
            <person name="Burman S."/>
            <person name="Martin R."/>
            <person name="Robert V."/>
            <person name="Thomas M."/>
            <person name="Miquel S."/>
            <person name="Chain F."/>
            <person name="Sokol H."/>
            <person name="Bermudez-Humaran L.G."/>
            <person name="Morrison M."/>
            <person name="Langella P."/>
            <person name="Azevedo V.A."/>
            <person name="Chatel J.M."/>
            <person name="Soares S."/>
        </authorList>
    </citation>
    <scope>NUCLEOTIDE SEQUENCE [LARGE SCALE GENOMIC DNA]</scope>
    <source>
        <strain evidence="2 3">CNCM I 4573</strain>
    </source>
</reference>
<dbReference type="AlphaFoldDB" id="A0A2A7ACW9"/>
<keyword evidence="1" id="KW-0472">Membrane</keyword>
<name>A0A2A7ACW9_9FIRM</name>
<keyword evidence="1" id="KW-0812">Transmembrane</keyword>
<sequence>MCTITIKLCPLLKSRTICLVFFDHSLFDLIKVICCCNFMVVYFNLFFRNFKLFTKFIQNILIIGQDPKK</sequence>
<gene>
    <name evidence="2" type="ORF">CGS56_01120</name>
</gene>
<dbReference type="Proteomes" id="UP000220157">
    <property type="component" value="Unassembled WGS sequence"/>
</dbReference>
<accession>A0A2A7ACW9</accession>
<dbReference type="EMBL" id="NMTW01000007">
    <property type="protein sequence ID" value="PDX77024.1"/>
    <property type="molecule type" value="Genomic_DNA"/>
</dbReference>
<evidence type="ECO:0000256" key="1">
    <source>
        <dbReference type="SAM" id="Phobius"/>
    </source>
</evidence>
<evidence type="ECO:0000313" key="2">
    <source>
        <dbReference type="EMBL" id="PDX77024.1"/>
    </source>
</evidence>
<keyword evidence="1" id="KW-1133">Transmembrane helix</keyword>
<comment type="caution">
    <text evidence="2">The sequence shown here is derived from an EMBL/GenBank/DDBJ whole genome shotgun (WGS) entry which is preliminary data.</text>
</comment>
<proteinExistence type="predicted"/>